<dbReference type="Proteomes" id="UP001596055">
    <property type="component" value="Unassembled WGS sequence"/>
</dbReference>
<proteinExistence type="inferred from homology"/>
<organism evidence="3 4">
    <name type="scientific">Marinobacter koreensis</name>
    <dbReference type="NCBI Taxonomy" id="335974"/>
    <lineage>
        <taxon>Bacteria</taxon>
        <taxon>Pseudomonadati</taxon>
        <taxon>Pseudomonadota</taxon>
        <taxon>Gammaproteobacteria</taxon>
        <taxon>Pseudomonadales</taxon>
        <taxon>Marinobacteraceae</taxon>
        <taxon>Marinobacter</taxon>
    </lineage>
</organism>
<dbReference type="EMBL" id="JBHSNL010000001">
    <property type="protein sequence ID" value="MFC5543563.1"/>
    <property type="molecule type" value="Genomic_DNA"/>
</dbReference>
<dbReference type="PANTHER" id="PTHR10794">
    <property type="entry name" value="ABHYDROLASE DOMAIN-CONTAINING PROTEIN"/>
    <property type="match status" value="1"/>
</dbReference>
<dbReference type="RefSeq" id="WP_248157199.1">
    <property type="nucleotide sequence ID" value="NZ_JAKZAJ010000003.1"/>
</dbReference>
<evidence type="ECO:0000256" key="1">
    <source>
        <dbReference type="ARBA" id="ARBA00010884"/>
    </source>
</evidence>
<feature type="domain" description="AB hydrolase-1" evidence="2">
    <location>
        <begin position="63"/>
        <end position="302"/>
    </location>
</feature>
<evidence type="ECO:0000313" key="3">
    <source>
        <dbReference type="EMBL" id="MFC5543563.1"/>
    </source>
</evidence>
<dbReference type="Gene3D" id="3.40.50.1820">
    <property type="entry name" value="alpha/beta hydrolase"/>
    <property type="match status" value="1"/>
</dbReference>
<sequence length="321" mass="36639">MYESRHLQYRPPVWLRNGHIQSVWPSLFRSVAMRTPEEEVLPTPDEDELHLDWYRQGSDRLAVISHGLEGHSRRPYVLGLARALLAEGWDVLAWNYRSCGGTMNLKPRFYHSGATEDLAHVVRHALGGDYQSLFLSGFSMGGNLTLLYLGQQGEHVDSRIRGAVTYSVPCDLAGSAEVLALPSRRIYMQRFLKDLHEKMQEKSRRFPDRIDVSGFESIRTFREFDDRYTAPLHGFRDAKDYWAQCSALPRLKDIRVPALMVNAADDPFLSSACYPESKKVLGAYVRLEAPKWGGHVGFVEHARDGFYWSERRALGFLSAMS</sequence>
<dbReference type="InterPro" id="IPR029058">
    <property type="entry name" value="AB_hydrolase_fold"/>
</dbReference>
<dbReference type="InterPro" id="IPR050960">
    <property type="entry name" value="AB_hydrolase_4_sf"/>
</dbReference>
<dbReference type="Pfam" id="PF00561">
    <property type="entry name" value="Abhydrolase_1"/>
    <property type="match status" value="1"/>
</dbReference>
<protein>
    <submittedName>
        <fullName evidence="3">YheT family hydrolase</fullName>
    </submittedName>
</protein>
<name>A0ABW0RI13_9GAMM</name>
<dbReference type="PANTHER" id="PTHR10794:SF94">
    <property type="entry name" value="ESTERASE YHET-RELATED"/>
    <property type="match status" value="1"/>
</dbReference>
<dbReference type="GO" id="GO:0016787">
    <property type="term" value="F:hydrolase activity"/>
    <property type="evidence" value="ECO:0007669"/>
    <property type="project" value="UniProtKB-KW"/>
</dbReference>
<gene>
    <name evidence="3" type="ORF">ACFPQA_00710</name>
</gene>
<dbReference type="InterPro" id="IPR012020">
    <property type="entry name" value="ABHD4"/>
</dbReference>
<comment type="similarity">
    <text evidence="1">Belongs to the AB hydrolase superfamily. AB hydrolase 4 family.</text>
</comment>
<evidence type="ECO:0000313" key="4">
    <source>
        <dbReference type="Proteomes" id="UP001596055"/>
    </source>
</evidence>
<keyword evidence="3" id="KW-0378">Hydrolase</keyword>
<keyword evidence="4" id="KW-1185">Reference proteome</keyword>
<accession>A0ABW0RI13</accession>
<dbReference type="PIRSF" id="PIRSF005211">
    <property type="entry name" value="Ab_hydro_YheT"/>
    <property type="match status" value="1"/>
</dbReference>
<reference evidence="4" key="1">
    <citation type="journal article" date="2019" name="Int. J. Syst. Evol. Microbiol.">
        <title>The Global Catalogue of Microorganisms (GCM) 10K type strain sequencing project: providing services to taxonomists for standard genome sequencing and annotation.</title>
        <authorList>
            <consortium name="The Broad Institute Genomics Platform"/>
            <consortium name="The Broad Institute Genome Sequencing Center for Infectious Disease"/>
            <person name="Wu L."/>
            <person name="Ma J."/>
        </authorList>
    </citation>
    <scope>NUCLEOTIDE SEQUENCE [LARGE SCALE GENOMIC DNA]</scope>
    <source>
        <strain evidence="4">CGMCC 4.1799</strain>
    </source>
</reference>
<dbReference type="InterPro" id="IPR000073">
    <property type="entry name" value="AB_hydrolase_1"/>
</dbReference>
<evidence type="ECO:0000259" key="2">
    <source>
        <dbReference type="Pfam" id="PF00561"/>
    </source>
</evidence>
<dbReference type="SUPFAM" id="SSF53474">
    <property type="entry name" value="alpha/beta-Hydrolases"/>
    <property type="match status" value="1"/>
</dbReference>
<comment type="caution">
    <text evidence="3">The sequence shown here is derived from an EMBL/GenBank/DDBJ whole genome shotgun (WGS) entry which is preliminary data.</text>
</comment>